<reference evidence="1 2" key="1">
    <citation type="submission" date="2019-06" db="EMBL/GenBank/DDBJ databases">
        <title>Genome analyses of bacteria isolated from kimchi.</title>
        <authorList>
            <person name="Lee S."/>
            <person name="Ahn S."/>
            <person name="Roh S."/>
        </authorList>
    </citation>
    <scope>NUCLEOTIDE SEQUENCE [LARGE SCALE GENOMIC DNA]</scope>
    <source>
        <strain evidence="1 2">CBA4606</strain>
    </source>
</reference>
<organism evidence="1 2">
    <name type="scientific">Pistricoccus aurantiacus</name>
    <dbReference type="NCBI Taxonomy" id="1883414"/>
    <lineage>
        <taxon>Bacteria</taxon>
        <taxon>Pseudomonadati</taxon>
        <taxon>Pseudomonadota</taxon>
        <taxon>Gammaproteobacteria</taxon>
        <taxon>Oceanospirillales</taxon>
        <taxon>Halomonadaceae</taxon>
        <taxon>Pistricoccus</taxon>
    </lineage>
</organism>
<dbReference type="EMBL" id="CP042382">
    <property type="protein sequence ID" value="QEA41016.1"/>
    <property type="molecule type" value="Genomic_DNA"/>
</dbReference>
<name>A0A5B8SWI0_9GAMM</name>
<dbReference type="OrthoDB" id="9799091at2"/>
<dbReference type="KEGG" id="paur:FGL86_17260"/>
<evidence type="ECO:0000313" key="2">
    <source>
        <dbReference type="Proteomes" id="UP000321272"/>
    </source>
</evidence>
<dbReference type="Pfam" id="PF13591">
    <property type="entry name" value="MerR_2"/>
    <property type="match status" value="1"/>
</dbReference>
<proteinExistence type="predicted"/>
<gene>
    <name evidence="1" type="ORF">FGL86_17260</name>
</gene>
<dbReference type="Proteomes" id="UP000321272">
    <property type="component" value="Chromosome"/>
</dbReference>
<protein>
    <submittedName>
        <fullName evidence="1">MerR family transcriptional regulator</fullName>
    </submittedName>
</protein>
<keyword evidence="2" id="KW-1185">Reference proteome</keyword>
<dbReference type="AlphaFoldDB" id="A0A5B8SWI0"/>
<dbReference type="Gene3D" id="1.10.1660.10">
    <property type="match status" value="1"/>
</dbReference>
<sequence length="99" mass="11268">MTSLTGELLEEEVELTLGELCRACQLPAERIFALVEEGVIEPAGRDTTQWRFQGISVTRVHRAQRLERDLGINPAGVALALELLEEMDRLRRRLRRLEG</sequence>
<evidence type="ECO:0000313" key="1">
    <source>
        <dbReference type="EMBL" id="QEA41016.1"/>
    </source>
</evidence>
<accession>A0A5B8SWI0</accession>